<dbReference type="AlphaFoldDB" id="A0A9K3GGP1"/>
<keyword evidence="1" id="KW-1133">Transmembrane helix</keyword>
<dbReference type="Proteomes" id="UP000265618">
    <property type="component" value="Unassembled WGS sequence"/>
</dbReference>
<gene>
    <name evidence="3" type="ORF">KIPB_003466</name>
</gene>
<evidence type="ECO:0000256" key="1">
    <source>
        <dbReference type="SAM" id="Phobius"/>
    </source>
</evidence>
<name>A0A9K3GGP1_9EUKA</name>
<sequence length="431" mass="45764">MSVLPDMVAINNAWEQPVYEVHPPEAPDMHYEDERDELKSELAASQKAIQAARRLSICALVVAVVVSVGSVVAALLISLAVRKSTDEYVLLTRLNSLSDVVDTNSDAITVLDGDVDSVSGSVDSLDTEMDSLASTVSAHTSSLASVSADLSSLESGVADIESDVSDIESDVTTVTATVAAHTSSLASVSASVSALDVASTAADSDITSLSASVATLESSVSTLDTDVTALAVYADPNASYSDIKAILMDGVTVNTPIYTRTTYTTADDALSAVRAYYTGVTVWETVEKDIASVKFSSVYSPEANYADCANGHTLRDRGLSVVGCWLSGSACVDQYAMVVYDTPTLVGAISTAGRPTVFNEYVETYAIEYFDPALDEWVSVVESMASFVGNTDMNTVVLHTLSEPVVADRLRVRVLSWYGYVSMRLEVYGWQ</sequence>
<protein>
    <recommendedName>
        <fullName evidence="2">F5/8 type C domain-containing protein</fullName>
    </recommendedName>
</protein>
<evidence type="ECO:0000259" key="2">
    <source>
        <dbReference type="PROSITE" id="PS50022"/>
    </source>
</evidence>
<feature type="transmembrane region" description="Helical" evidence="1">
    <location>
        <begin position="57"/>
        <end position="81"/>
    </location>
</feature>
<dbReference type="Pfam" id="PF00754">
    <property type="entry name" value="F5_F8_type_C"/>
    <property type="match status" value="1"/>
</dbReference>
<keyword evidence="1" id="KW-0472">Membrane</keyword>
<dbReference type="SUPFAM" id="SSF49785">
    <property type="entry name" value="Galactose-binding domain-like"/>
    <property type="match status" value="1"/>
</dbReference>
<evidence type="ECO:0000313" key="4">
    <source>
        <dbReference type="Proteomes" id="UP000265618"/>
    </source>
</evidence>
<dbReference type="EMBL" id="BDIP01000667">
    <property type="protein sequence ID" value="GIQ82348.1"/>
    <property type="molecule type" value="Genomic_DNA"/>
</dbReference>
<dbReference type="Gene3D" id="2.60.120.260">
    <property type="entry name" value="Galactose-binding domain-like"/>
    <property type="match status" value="1"/>
</dbReference>
<dbReference type="OrthoDB" id="26719at2759"/>
<comment type="caution">
    <text evidence="3">The sequence shown here is derived from an EMBL/GenBank/DDBJ whole genome shotgun (WGS) entry which is preliminary data.</text>
</comment>
<dbReference type="InterPro" id="IPR008979">
    <property type="entry name" value="Galactose-bd-like_sf"/>
</dbReference>
<proteinExistence type="predicted"/>
<organism evidence="3 4">
    <name type="scientific">Kipferlia bialata</name>
    <dbReference type="NCBI Taxonomy" id="797122"/>
    <lineage>
        <taxon>Eukaryota</taxon>
        <taxon>Metamonada</taxon>
        <taxon>Carpediemonas-like organisms</taxon>
        <taxon>Kipferlia</taxon>
    </lineage>
</organism>
<dbReference type="InterPro" id="IPR000421">
    <property type="entry name" value="FA58C"/>
</dbReference>
<keyword evidence="1" id="KW-0812">Transmembrane</keyword>
<dbReference type="PANTHER" id="PTHR24543">
    <property type="entry name" value="MULTICOPPER OXIDASE-RELATED"/>
    <property type="match status" value="1"/>
</dbReference>
<keyword evidence="4" id="KW-1185">Reference proteome</keyword>
<evidence type="ECO:0000313" key="3">
    <source>
        <dbReference type="EMBL" id="GIQ82348.1"/>
    </source>
</evidence>
<dbReference type="Gene3D" id="1.20.5.340">
    <property type="match status" value="2"/>
</dbReference>
<reference evidence="3 4" key="1">
    <citation type="journal article" date="2018" name="PLoS ONE">
        <title>The draft genome of Kipferlia bialata reveals reductive genome evolution in fornicate parasites.</title>
        <authorList>
            <person name="Tanifuji G."/>
            <person name="Takabayashi S."/>
            <person name="Kume K."/>
            <person name="Takagi M."/>
            <person name="Nakayama T."/>
            <person name="Kamikawa R."/>
            <person name="Inagaki Y."/>
            <person name="Hashimoto T."/>
        </authorList>
    </citation>
    <scope>NUCLEOTIDE SEQUENCE [LARGE SCALE GENOMIC DNA]</scope>
    <source>
        <strain evidence="3">NY0173</strain>
    </source>
</reference>
<dbReference type="PROSITE" id="PS50022">
    <property type="entry name" value="FA58C_3"/>
    <property type="match status" value="1"/>
</dbReference>
<feature type="domain" description="F5/8 type C" evidence="2">
    <location>
        <begin position="325"/>
        <end position="430"/>
    </location>
</feature>
<accession>A0A9K3GGP1</accession>